<evidence type="ECO:0000313" key="3">
    <source>
        <dbReference type="Proteomes" id="UP000199481"/>
    </source>
</evidence>
<organism evidence="2 3">
    <name type="scientific">Carnobacterium viridans</name>
    <dbReference type="NCBI Taxonomy" id="174587"/>
    <lineage>
        <taxon>Bacteria</taxon>
        <taxon>Bacillati</taxon>
        <taxon>Bacillota</taxon>
        <taxon>Bacilli</taxon>
        <taxon>Lactobacillales</taxon>
        <taxon>Carnobacteriaceae</taxon>
        <taxon>Carnobacterium</taxon>
    </lineage>
</organism>
<keyword evidence="3" id="KW-1185">Reference proteome</keyword>
<sequence length="334" mass="38064">MTKQLRDFLYIDEDIVENLYAQLYQKEIVEQIFNDSSQSGISQNNSETTSSTDGIKPSVTASAVVLKAQISGSSSITDTNKTAVVTSESQGVSESTKFALNRFKYSEVIDSLRDKGLLKDKYDFQKYDFLEIENNFRYFDYDQHTDIYDHEGMLILLFANYYITHDREITYDKIISDLSAAKVAVKNIKKLSFFENQADAKEFIAIYASSLNFRRVGLVSIHLNKIFKNNVLFFSKENDLVICNKNFLKTDTLLLTLSQNVSAKVIGKVINDPTLIMDTGDVSNYFTDDERLTSDLINAGASFLVMNYLQNFYGLKKELPVRIIQAVSVEYFLI</sequence>
<dbReference type="RefSeq" id="WP_089974572.1">
    <property type="nucleotide sequence ID" value="NZ_FNJW01000006.1"/>
</dbReference>
<dbReference type="Proteomes" id="UP000199481">
    <property type="component" value="Unassembled WGS sequence"/>
</dbReference>
<protein>
    <submittedName>
        <fullName evidence="2">Uncharacterized protein</fullName>
    </submittedName>
</protein>
<dbReference type="EMBL" id="FNJW01000006">
    <property type="protein sequence ID" value="SDQ02738.1"/>
    <property type="molecule type" value="Genomic_DNA"/>
</dbReference>
<accession>A0A1H0YX43</accession>
<evidence type="ECO:0000313" key="1">
    <source>
        <dbReference type="EMBL" id="SDQ02738.1"/>
    </source>
</evidence>
<dbReference type="EMBL" id="FNJW01000008">
    <property type="protein sequence ID" value="SDQ19704.1"/>
    <property type="molecule type" value="Genomic_DNA"/>
</dbReference>
<dbReference type="AlphaFoldDB" id="A0A1H0YX43"/>
<reference evidence="3" key="1">
    <citation type="submission" date="2016-10" db="EMBL/GenBank/DDBJ databases">
        <authorList>
            <person name="Varghese N."/>
            <person name="Submissions S."/>
        </authorList>
    </citation>
    <scope>NUCLEOTIDE SEQUENCE [LARGE SCALE GENOMIC DNA]</scope>
    <source>
        <strain evidence="3">MPL-11</strain>
    </source>
</reference>
<reference evidence="2" key="2">
    <citation type="submission" date="2016-10" db="EMBL/GenBank/DDBJ databases">
        <authorList>
            <person name="de Groot N.N."/>
        </authorList>
    </citation>
    <scope>NUCLEOTIDE SEQUENCE [LARGE SCALE GENOMIC DNA]</scope>
    <source>
        <strain evidence="2">MPL-11</strain>
    </source>
</reference>
<name>A0A1H0YX43_9LACT</name>
<proteinExistence type="predicted"/>
<gene>
    <name evidence="1" type="ORF">SAMN04487752_0271</name>
    <name evidence="2" type="ORF">SAMN04487752_1201</name>
</gene>
<evidence type="ECO:0000313" key="2">
    <source>
        <dbReference type="EMBL" id="SDQ19704.1"/>
    </source>
</evidence>